<dbReference type="Pfam" id="PF18551">
    <property type="entry name" value="TackOD1"/>
    <property type="match status" value="1"/>
</dbReference>
<keyword evidence="2" id="KW-0240">DNA-directed RNA polymerase</keyword>
<sequence>MPAEGARPACPFCGAAASRVVPVIHHMICAYVGPEYDFEREEKGYRCPKCRRPLRDEAQDWEAVGASAQCSRCHAEFLVKDALDHCV</sequence>
<keyword evidence="2" id="KW-0804">Transcription</keyword>
<feature type="domain" description="Thaumarchaeal output" evidence="1">
    <location>
        <begin position="8"/>
        <end position="86"/>
    </location>
</feature>
<evidence type="ECO:0000313" key="2">
    <source>
        <dbReference type="EMBL" id="MBB4038758.1"/>
    </source>
</evidence>
<dbReference type="EMBL" id="JACIDC010000001">
    <property type="protein sequence ID" value="MBB4038758.1"/>
    <property type="molecule type" value="Genomic_DNA"/>
</dbReference>
<protein>
    <submittedName>
        <fullName evidence="2">DNA-directed RNA polymerase subunit RPC12/RpoP</fullName>
    </submittedName>
</protein>
<proteinExistence type="predicted"/>
<dbReference type="InterPro" id="IPR040572">
    <property type="entry name" value="TackOD1"/>
</dbReference>
<evidence type="ECO:0000313" key="3">
    <source>
        <dbReference type="Proteomes" id="UP000519439"/>
    </source>
</evidence>
<name>A0A7W6N6B1_9HYPH</name>
<comment type="caution">
    <text evidence="2">The sequence shown here is derived from an EMBL/GenBank/DDBJ whole genome shotgun (WGS) entry which is preliminary data.</text>
</comment>
<organism evidence="2 3">
    <name type="scientific">Microvirga flocculans</name>
    <dbReference type="NCBI Taxonomy" id="217168"/>
    <lineage>
        <taxon>Bacteria</taxon>
        <taxon>Pseudomonadati</taxon>
        <taxon>Pseudomonadota</taxon>
        <taxon>Alphaproteobacteria</taxon>
        <taxon>Hyphomicrobiales</taxon>
        <taxon>Methylobacteriaceae</taxon>
        <taxon>Microvirga</taxon>
    </lineage>
</organism>
<dbReference type="AlphaFoldDB" id="A0A7W6N6B1"/>
<dbReference type="Proteomes" id="UP000519439">
    <property type="component" value="Unassembled WGS sequence"/>
</dbReference>
<evidence type="ECO:0000259" key="1">
    <source>
        <dbReference type="Pfam" id="PF18551"/>
    </source>
</evidence>
<accession>A0A7W6N6B1</accession>
<dbReference type="GO" id="GO:0000428">
    <property type="term" value="C:DNA-directed RNA polymerase complex"/>
    <property type="evidence" value="ECO:0007669"/>
    <property type="project" value="UniProtKB-KW"/>
</dbReference>
<gene>
    <name evidence="2" type="ORF">GGR34_000387</name>
</gene>
<reference evidence="2 3" key="1">
    <citation type="submission" date="2020-08" db="EMBL/GenBank/DDBJ databases">
        <title>Genomic Encyclopedia of Type Strains, Phase IV (KMG-IV): sequencing the most valuable type-strain genomes for metagenomic binning, comparative biology and taxonomic classification.</title>
        <authorList>
            <person name="Goeker M."/>
        </authorList>
    </citation>
    <scope>NUCLEOTIDE SEQUENCE [LARGE SCALE GENOMIC DNA]</scope>
    <source>
        <strain evidence="2 3">DSM 15743</strain>
    </source>
</reference>
<dbReference type="RefSeq" id="WP_027314463.1">
    <property type="nucleotide sequence ID" value="NZ_JACIDC010000001.1"/>
</dbReference>
<keyword evidence="3" id="KW-1185">Reference proteome</keyword>